<dbReference type="PROSITE" id="PS00211">
    <property type="entry name" value="ABC_TRANSPORTER_1"/>
    <property type="match status" value="1"/>
</dbReference>
<dbReference type="Pfam" id="PF00005">
    <property type="entry name" value="ABC_tran"/>
    <property type="match status" value="1"/>
</dbReference>
<keyword evidence="3 5" id="KW-0067">ATP-binding</keyword>
<dbReference type="RefSeq" id="WP_240254807.1">
    <property type="nucleotide sequence ID" value="NZ_JAKTTI010000010.1"/>
</dbReference>
<dbReference type="GO" id="GO:0005524">
    <property type="term" value="F:ATP binding"/>
    <property type="evidence" value="ECO:0007669"/>
    <property type="project" value="UniProtKB-KW"/>
</dbReference>
<gene>
    <name evidence="5" type="ORF">MJG50_08695</name>
</gene>
<dbReference type="InterPro" id="IPR051782">
    <property type="entry name" value="ABC_Transporter_VariousFunc"/>
</dbReference>
<dbReference type="EMBL" id="JAKTTI010000010">
    <property type="protein sequence ID" value="MCH1625402.1"/>
    <property type="molecule type" value="Genomic_DNA"/>
</dbReference>
<reference evidence="5" key="1">
    <citation type="submission" date="2022-02" db="EMBL/GenBank/DDBJ databases">
        <title>Fredinandcohnia quinoae sp. nov. isolated from Chenopodium quinoa seeds.</title>
        <authorList>
            <person name="Saati-Santamaria Z."/>
            <person name="Flores-Felix J.D."/>
            <person name="Igual J.M."/>
            <person name="Velazquez E."/>
            <person name="Garcia-Fraile P."/>
            <person name="Martinez-Molina E."/>
        </authorList>
    </citation>
    <scope>NUCLEOTIDE SEQUENCE</scope>
    <source>
        <strain evidence="5">SECRCQ15</strain>
    </source>
</reference>
<accession>A0AAW5E685</accession>
<dbReference type="PROSITE" id="PS50893">
    <property type="entry name" value="ABC_TRANSPORTER_2"/>
    <property type="match status" value="1"/>
</dbReference>
<dbReference type="CDD" id="cd03230">
    <property type="entry name" value="ABC_DR_subfamily_A"/>
    <property type="match status" value="1"/>
</dbReference>
<dbReference type="InterPro" id="IPR027417">
    <property type="entry name" value="P-loop_NTPase"/>
</dbReference>
<proteinExistence type="predicted"/>
<evidence type="ECO:0000256" key="2">
    <source>
        <dbReference type="ARBA" id="ARBA00022741"/>
    </source>
</evidence>
<dbReference type="GO" id="GO:0016887">
    <property type="term" value="F:ATP hydrolysis activity"/>
    <property type="evidence" value="ECO:0007669"/>
    <property type="project" value="InterPro"/>
</dbReference>
<keyword evidence="6" id="KW-1185">Reference proteome</keyword>
<dbReference type="InterPro" id="IPR017871">
    <property type="entry name" value="ABC_transporter-like_CS"/>
</dbReference>
<dbReference type="SUPFAM" id="SSF52540">
    <property type="entry name" value="P-loop containing nucleoside triphosphate hydrolases"/>
    <property type="match status" value="1"/>
</dbReference>
<comment type="caution">
    <text evidence="5">The sequence shown here is derived from an EMBL/GenBank/DDBJ whole genome shotgun (WGS) entry which is preliminary data.</text>
</comment>
<organism evidence="5 6">
    <name type="scientific">Fredinandcohnia quinoae</name>
    <dbReference type="NCBI Taxonomy" id="2918902"/>
    <lineage>
        <taxon>Bacteria</taxon>
        <taxon>Bacillati</taxon>
        <taxon>Bacillota</taxon>
        <taxon>Bacilli</taxon>
        <taxon>Bacillales</taxon>
        <taxon>Bacillaceae</taxon>
        <taxon>Fredinandcohnia</taxon>
    </lineage>
</organism>
<evidence type="ECO:0000313" key="5">
    <source>
        <dbReference type="EMBL" id="MCH1625402.1"/>
    </source>
</evidence>
<keyword evidence="1" id="KW-0813">Transport</keyword>
<dbReference type="InterPro" id="IPR003439">
    <property type="entry name" value="ABC_transporter-like_ATP-bd"/>
</dbReference>
<dbReference type="PANTHER" id="PTHR42939:SF1">
    <property type="entry name" value="ABC TRANSPORTER ATP-BINDING PROTEIN ALBC-RELATED"/>
    <property type="match status" value="1"/>
</dbReference>
<evidence type="ECO:0000256" key="1">
    <source>
        <dbReference type="ARBA" id="ARBA00022448"/>
    </source>
</evidence>
<dbReference type="SMART" id="SM00382">
    <property type="entry name" value="AAA"/>
    <property type="match status" value="1"/>
</dbReference>
<feature type="domain" description="ABC transporter" evidence="4">
    <location>
        <begin position="6"/>
        <end position="224"/>
    </location>
</feature>
<dbReference type="Proteomes" id="UP001431131">
    <property type="component" value="Unassembled WGS sequence"/>
</dbReference>
<name>A0AAW5E685_9BACI</name>
<evidence type="ECO:0000313" key="6">
    <source>
        <dbReference type="Proteomes" id="UP001431131"/>
    </source>
</evidence>
<evidence type="ECO:0000259" key="4">
    <source>
        <dbReference type="PROSITE" id="PS50893"/>
    </source>
</evidence>
<keyword evidence="2" id="KW-0547">Nucleotide-binding</keyword>
<sequence>MIEPIVKVDSISKNYKKKTVLHPSSFSISKGRCVVLCGGNGAGKSTIIKLLTGIEKPTSGTVTFHTKGKKLFGYMPDQMVFPRELTPIEILMYYGNFLGCEREKMNEVIKKVGLWDERNQKVGSFSKGMSQRVNLAQCLLADVDVYILDEPTNGLDPYWVITFKQIIKELKEKGKTVILSSHIMRDIAEIADDIILLFRGKVCGEGHLEELYEKFSCTSLEEIFLSLHQQHIS</sequence>
<protein>
    <submittedName>
        <fullName evidence="5">ABC transporter ATP-binding protein</fullName>
    </submittedName>
</protein>
<dbReference type="Gene3D" id="3.40.50.300">
    <property type="entry name" value="P-loop containing nucleotide triphosphate hydrolases"/>
    <property type="match status" value="1"/>
</dbReference>
<dbReference type="InterPro" id="IPR003593">
    <property type="entry name" value="AAA+_ATPase"/>
</dbReference>
<dbReference type="PANTHER" id="PTHR42939">
    <property type="entry name" value="ABC TRANSPORTER ATP-BINDING PROTEIN ALBC-RELATED"/>
    <property type="match status" value="1"/>
</dbReference>
<dbReference type="AlphaFoldDB" id="A0AAW5E685"/>
<evidence type="ECO:0000256" key="3">
    <source>
        <dbReference type="ARBA" id="ARBA00022840"/>
    </source>
</evidence>